<dbReference type="PANTHER" id="PTHR13887:SF41">
    <property type="entry name" value="THIOREDOXIN SUPERFAMILY PROTEIN"/>
    <property type="match status" value="1"/>
</dbReference>
<feature type="domain" description="DSBA-like thioredoxin" evidence="1">
    <location>
        <begin position="3"/>
        <end position="205"/>
    </location>
</feature>
<dbReference type="CDD" id="cd03024">
    <property type="entry name" value="DsbA_FrnE"/>
    <property type="match status" value="1"/>
</dbReference>
<sequence>MKIEIWSDFVCPFCYIGKRRLEQAIERFPEEINVDIQFKSYQLDPDAPLYNGENIHEALAKKYNMPLERAKQMNQQVGDQAKTVGLEFVFDTMKPTNTFDAHRLCKYAKSLGKEAEFVSEMLYQYFTLSANISDKDTLLSICEKLGLNEDQAKQIIDNKELFAKEVQTDQEEAQKLEITGVPFFVFNGKYAISGAQPIETFMNALEKIVEDDRMTLQDLSTKRGSFCDGDNCS</sequence>
<dbReference type="InterPro" id="IPR001853">
    <property type="entry name" value="DSBA-like_thioredoxin_dom"/>
</dbReference>
<dbReference type="Proteomes" id="UP001595882">
    <property type="component" value="Unassembled WGS sequence"/>
</dbReference>
<comment type="caution">
    <text evidence="2">The sequence shown here is derived from an EMBL/GenBank/DDBJ whole genome shotgun (WGS) entry which is preliminary data.</text>
</comment>
<dbReference type="SUPFAM" id="SSF52833">
    <property type="entry name" value="Thioredoxin-like"/>
    <property type="match status" value="1"/>
</dbReference>
<dbReference type="Gene3D" id="3.40.30.10">
    <property type="entry name" value="Glutaredoxin"/>
    <property type="match status" value="1"/>
</dbReference>
<gene>
    <name evidence="2" type="ORF">ACFOY7_10285</name>
</gene>
<name>A0ABV8WWN3_9BACI</name>
<accession>A0ABV8WWN3</accession>
<reference evidence="3" key="1">
    <citation type="journal article" date="2019" name="Int. J. Syst. Evol. Microbiol.">
        <title>The Global Catalogue of Microorganisms (GCM) 10K type strain sequencing project: providing services to taxonomists for standard genome sequencing and annotation.</title>
        <authorList>
            <consortium name="The Broad Institute Genomics Platform"/>
            <consortium name="The Broad Institute Genome Sequencing Center for Infectious Disease"/>
            <person name="Wu L."/>
            <person name="Ma J."/>
        </authorList>
    </citation>
    <scope>NUCLEOTIDE SEQUENCE [LARGE SCALE GENOMIC DNA]</scope>
    <source>
        <strain evidence="3">CCUG 37865</strain>
    </source>
</reference>
<proteinExistence type="predicted"/>
<evidence type="ECO:0000259" key="1">
    <source>
        <dbReference type="Pfam" id="PF01323"/>
    </source>
</evidence>
<dbReference type="RefSeq" id="WP_390251960.1">
    <property type="nucleotide sequence ID" value="NZ_JBHSDT010000004.1"/>
</dbReference>
<dbReference type="PANTHER" id="PTHR13887">
    <property type="entry name" value="GLUTATHIONE S-TRANSFERASE KAPPA"/>
    <property type="match status" value="1"/>
</dbReference>
<protein>
    <submittedName>
        <fullName evidence="2">DsbA family protein</fullName>
    </submittedName>
</protein>
<dbReference type="InterPro" id="IPR036249">
    <property type="entry name" value="Thioredoxin-like_sf"/>
</dbReference>
<keyword evidence="3" id="KW-1185">Reference proteome</keyword>
<evidence type="ECO:0000313" key="3">
    <source>
        <dbReference type="Proteomes" id="UP001595882"/>
    </source>
</evidence>
<dbReference type="EMBL" id="JBHSDT010000004">
    <property type="protein sequence ID" value="MFC4403468.1"/>
    <property type="molecule type" value="Genomic_DNA"/>
</dbReference>
<dbReference type="Pfam" id="PF01323">
    <property type="entry name" value="DSBA"/>
    <property type="match status" value="1"/>
</dbReference>
<organism evidence="2 3">
    <name type="scientific">Gracilibacillus xinjiangensis</name>
    <dbReference type="NCBI Taxonomy" id="1193282"/>
    <lineage>
        <taxon>Bacteria</taxon>
        <taxon>Bacillati</taxon>
        <taxon>Bacillota</taxon>
        <taxon>Bacilli</taxon>
        <taxon>Bacillales</taxon>
        <taxon>Bacillaceae</taxon>
        <taxon>Gracilibacillus</taxon>
    </lineage>
</organism>
<evidence type="ECO:0000313" key="2">
    <source>
        <dbReference type="EMBL" id="MFC4403468.1"/>
    </source>
</evidence>